<dbReference type="Proteomes" id="UP000253961">
    <property type="component" value="Unassembled WGS sequence"/>
</dbReference>
<dbReference type="RefSeq" id="WP_115404998.1">
    <property type="nucleotide sequence ID" value="NZ_QPKV01000016.1"/>
</dbReference>
<name>A0A369PNR5_9SPHI</name>
<evidence type="ECO:0000313" key="2">
    <source>
        <dbReference type="Proteomes" id="UP000253961"/>
    </source>
</evidence>
<proteinExistence type="predicted"/>
<keyword evidence="2" id="KW-1185">Reference proteome</keyword>
<gene>
    <name evidence="1" type="ORF">DU508_22905</name>
</gene>
<evidence type="ECO:0000313" key="1">
    <source>
        <dbReference type="EMBL" id="RDC54184.1"/>
    </source>
</evidence>
<dbReference type="EMBL" id="QPKV01000016">
    <property type="protein sequence ID" value="RDC54184.1"/>
    <property type="molecule type" value="Genomic_DNA"/>
</dbReference>
<accession>A0A369PNR5</accession>
<dbReference type="AlphaFoldDB" id="A0A369PNR5"/>
<comment type="caution">
    <text evidence="1">The sequence shown here is derived from an EMBL/GenBank/DDBJ whole genome shotgun (WGS) entry which is preliminary data.</text>
</comment>
<organism evidence="1 2">
    <name type="scientific">Pedobacter chinensis</name>
    <dbReference type="NCBI Taxonomy" id="2282421"/>
    <lineage>
        <taxon>Bacteria</taxon>
        <taxon>Pseudomonadati</taxon>
        <taxon>Bacteroidota</taxon>
        <taxon>Sphingobacteriia</taxon>
        <taxon>Sphingobacteriales</taxon>
        <taxon>Sphingobacteriaceae</taxon>
        <taxon>Pedobacter</taxon>
    </lineage>
</organism>
<reference evidence="1 2" key="1">
    <citation type="submission" date="2018-07" db="EMBL/GenBank/DDBJ databases">
        <title>Pedobacter sp. nov., isolated from soil.</title>
        <authorList>
            <person name="Zhou L.Y."/>
            <person name="Du Z.J."/>
        </authorList>
    </citation>
    <scope>NUCLEOTIDE SEQUENCE [LARGE SCALE GENOMIC DNA]</scope>
    <source>
        <strain evidence="1 2">JDX94</strain>
    </source>
</reference>
<dbReference type="OrthoDB" id="770677at2"/>
<sequence length="72" mass="8495">MRAELIQELQLLQNSRANKFTDDLTDRLKSSVDLVTEKVNSSMSKRGNMLMLLERRFNFSALKKIKTRFLKF</sequence>
<protein>
    <submittedName>
        <fullName evidence="1">Uncharacterized protein</fullName>
    </submittedName>
</protein>